<dbReference type="EMBL" id="RMVG01000003">
    <property type="protein sequence ID" value="RPE03000.1"/>
    <property type="molecule type" value="Genomic_DNA"/>
</dbReference>
<organism evidence="1 2">
    <name type="scientific">Candidatus Pantoea deserta</name>
    <dbReference type="NCBI Taxonomy" id="1869313"/>
    <lineage>
        <taxon>Bacteria</taxon>
        <taxon>Pseudomonadati</taxon>
        <taxon>Pseudomonadota</taxon>
        <taxon>Gammaproteobacteria</taxon>
        <taxon>Enterobacterales</taxon>
        <taxon>Erwiniaceae</taxon>
        <taxon>Pantoea</taxon>
    </lineage>
</organism>
<dbReference type="Proteomes" id="UP000281332">
    <property type="component" value="Unassembled WGS sequence"/>
</dbReference>
<protein>
    <submittedName>
        <fullName evidence="1">Uncharacterized protein</fullName>
    </submittedName>
</protein>
<dbReference type="OrthoDB" id="6541275at2"/>
<evidence type="ECO:0000313" key="1">
    <source>
        <dbReference type="EMBL" id="RPE03000.1"/>
    </source>
</evidence>
<sequence>MERDKVNDNFLRFPYRKQIHDDGRINNGGIDLTLEPERIDEIQEAQNYPWLKKFLSEVNGPNGFFMTFGCDFGPYENYYAGYCDFSFRPSKRPSSVDSLRKLDEDFYEWISDLYSDDTSELHPLAFARAMLQWSHSPLEYQGTFDKVGLWYRHQEVGGCEWLVNHVRHFLVEVYPSLPRT</sequence>
<proteinExistence type="predicted"/>
<gene>
    <name evidence="1" type="ORF">BBB56_06255</name>
</gene>
<dbReference type="AlphaFoldDB" id="A0A3N4PGY8"/>
<accession>A0A3N4PGY8</accession>
<keyword evidence="2" id="KW-1185">Reference proteome</keyword>
<name>A0A3N4PGY8_9GAMM</name>
<reference evidence="1 2" key="1">
    <citation type="submission" date="2018-11" db="EMBL/GenBank/DDBJ databases">
        <title>Whole genome sequencing of Pantoea sp. RIT388.</title>
        <authorList>
            <person name="Gan H.M."/>
            <person name="Hudson A.O."/>
        </authorList>
    </citation>
    <scope>NUCLEOTIDE SEQUENCE [LARGE SCALE GENOMIC DNA]</scope>
    <source>
        <strain evidence="1 2">RIT388</strain>
    </source>
</reference>
<evidence type="ECO:0000313" key="2">
    <source>
        <dbReference type="Proteomes" id="UP000281332"/>
    </source>
</evidence>
<dbReference type="RefSeq" id="WP_123799863.1">
    <property type="nucleotide sequence ID" value="NZ_RMVG01000003.1"/>
</dbReference>
<comment type="caution">
    <text evidence="1">The sequence shown here is derived from an EMBL/GenBank/DDBJ whole genome shotgun (WGS) entry which is preliminary data.</text>
</comment>